<dbReference type="EMBL" id="QWKH01000133">
    <property type="protein sequence ID" value="NBI35487.1"/>
    <property type="molecule type" value="Genomic_DNA"/>
</dbReference>
<comment type="caution">
    <text evidence="1">The sequence shown here is derived from an EMBL/GenBank/DDBJ whole genome shotgun (WGS) entry which is preliminary data.</text>
</comment>
<sequence>MNDEELCRMFGLTLDWVEAEAGKAERGDYSSFDFSKVMDGMPLDREKMEMVSAPVGESRIAAMRRVTDKEGISRAEFIRRAIDHELLATA</sequence>
<proteinExistence type="predicted"/>
<protein>
    <recommendedName>
        <fullName evidence="2">Ribbon-helix-helix protein, CopG family</fullName>
    </recommendedName>
</protein>
<accession>A0A7C9NN41</accession>
<gene>
    <name evidence="1" type="ORF">D1639_10710</name>
</gene>
<dbReference type="AlphaFoldDB" id="A0A7C9NN41"/>
<evidence type="ECO:0000313" key="1">
    <source>
        <dbReference type="EMBL" id="NBI35487.1"/>
    </source>
</evidence>
<evidence type="ECO:0008006" key="2">
    <source>
        <dbReference type="Google" id="ProtNLM"/>
    </source>
</evidence>
<reference evidence="1" key="1">
    <citation type="submission" date="2018-08" db="EMBL/GenBank/DDBJ databases">
        <title>Murine metabolic-syndrome-specific gut microbial biobank.</title>
        <authorList>
            <person name="Liu C."/>
        </authorList>
    </citation>
    <scope>NUCLEOTIDE SEQUENCE [LARGE SCALE GENOMIC DNA]</scope>
    <source>
        <strain evidence="1">Z82</strain>
    </source>
</reference>
<organism evidence="1">
    <name type="scientific">Muribaculaceae bacterium Z82</name>
    <dbReference type="NCBI Taxonomy" id="2304548"/>
    <lineage>
        <taxon>Bacteria</taxon>
        <taxon>Pseudomonadati</taxon>
        <taxon>Bacteroidota</taxon>
        <taxon>Bacteroidia</taxon>
        <taxon>Bacteroidales</taxon>
        <taxon>Muribaculaceae</taxon>
    </lineage>
</organism>
<name>A0A7C9NN41_9BACT</name>